<protein>
    <submittedName>
        <fullName evidence="2">DUF2125 domain-containing protein</fullName>
    </submittedName>
</protein>
<dbReference type="AlphaFoldDB" id="A0A371B7M3"/>
<dbReference type="RefSeq" id="WP_115515548.1">
    <property type="nucleotide sequence ID" value="NZ_QRGO01000001.1"/>
</dbReference>
<dbReference type="InterPro" id="IPR018666">
    <property type="entry name" value="DUF2125"/>
</dbReference>
<comment type="caution">
    <text evidence="2">The sequence shown here is derived from an EMBL/GenBank/DDBJ whole genome shotgun (WGS) entry which is preliminary data.</text>
</comment>
<reference evidence="3" key="1">
    <citation type="submission" date="2018-08" db="EMBL/GenBank/DDBJ databases">
        <authorList>
            <person name="Kim S.-J."/>
            <person name="Jung G.-Y."/>
        </authorList>
    </citation>
    <scope>NUCLEOTIDE SEQUENCE [LARGE SCALE GENOMIC DNA]</scope>
    <source>
        <strain evidence="3">GY_H</strain>
    </source>
</reference>
<evidence type="ECO:0000256" key="1">
    <source>
        <dbReference type="SAM" id="Phobius"/>
    </source>
</evidence>
<organism evidence="2 3">
    <name type="scientific">Undibacter mobilis</name>
    <dbReference type="NCBI Taxonomy" id="2292256"/>
    <lineage>
        <taxon>Bacteria</taxon>
        <taxon>Pseudomonadati</taxon>
        <taxon>Pseudomonadota</taxon>
        <taxon>Alphaproteobacteria</taxon>
        <taxon>Hyphomicrobiales</taxon>
        <taxon>Nitrobacteraceae</taxon>
        <taxon>Undibacter</taxon>
    </lineage>
</organism>
<dbReference type="Proteomes" id="UP000263993">
    <property type="component" value="Unassembled WGS sequence"/>
</dbReference>
<name>A0A371B7M3_9BRAD</name>
<dbReference type="OrthoDB" id="7169664at2"/>
<keyword evidence="1" id="KW-0812">Transmembrane</keyword>
<feature type="transmembrane region" description="Helical" evidence="1">
    <location>
        <begin position="15"/>
        <end position="36"/>
    </location>
</feature>
<evidence type="ECO:0000313" key="2">
    <source>
        <dbReference type="EMBL" id="RDV03522.1"/>
    </source>
</evidence>
<evidence type="ECO:0000313" key="3">
    <source>
        <dbReference type="Proteomes" id="UP000263993"/>
    </source>
</evidence>
<proteinExistence type="predicted"/>
<dbReference type="Pfam" id="PF09898">
    <property type="entry name" value="DUF2125"/>
    <property type="match status" value="1"/>
</dbReference>
<dbReference type="EMBL" id="QRGO01000001">
    <property type="protein sequence ID" value="RDV03522.1"/>
    <property type="molecule type" value="Genomic_DNA"/>
</dbReference>
<keyword evidence="3" id="KW-1185">Reference proteome</keyword>
<accession>A0A371B7M3</accession>
<keyword evidence="1" id="KW-1133">Transmembrane helix</keyword>
<sequence>MSLESPSRRSSSRRYIVLIVLVAPLIGGWSAFWYVAAGKAQDMLAGWRAREAKSGRTFTCGTEDLGGFPFRFEFRCSDAVAQIKSSRIPFEMKTKAVTLVSQVYDPTLLIGEYHGPLSVSAPGGPAELTVNWKLFQSSLRGTPTRPERLSLSFERPAVDAVDNGNARPLLRAEHLELHGRLIEGMITQKPVVEVALRTTGAFAPGIRALSAQPVDAVADMVLRGLNDFAPKPWPERFQEIAANGGKVEVTEARVVQGETLAVGSGTLTINANGRLQGQLRLTVAGLEPFLKSIDAQNLVQASPSMDKLANALDRFSPGLGQAAKQQVGANLSAGINMLGQQTTLEGRPAVALPLRVDEGRVYLGPIPVGEMPPLF</sequence>
<keyword evidence="1" id="KW-0472">Membrane</keyword>
<gene>
    <name evidence="2" type="ORF">DXH78_02320</name>
</gene>